<keyword evidence="6 8" id="KW-0560">Oxidoreductase</keyword>
<dbReference type="GO" id="GO:0035999">
    <property type="term" value="P:tetrahydrofolate interconversion"/>
    <property type="evidence" value="ECO:0007669"/>
    <property type="project" value="UniProtKB-UniPathway"/>
</dbReference>
<dbReference type="OrthoDB" id="9803687at2"/>
<comment type="pathway">
    <text evidence="2 8">One-carbon metabolism; tetrahydrofolate interconversion.</text>
</comment>
<dbReference type="GO" id="GO:0009086">
    <property type="term" value="P:methionine biosynthetic process"/>
    <property type="evidence" value="ECO:0007669"/>
    <property type="project" value="TreeGrafter"/>
</dbReference>
<comment type="cofactor">
    <cofactor evidence="1 8">
        <name>FAD</name>
        <dbReference type="ChEBI" id="CHEBI:57692"/>
    </cofactor>
</comment>
<dbReference type="Pfam" id="PF02219">
    <property type="entry name" value="MTHFR"/>
    <property type="match status" value="1"/>
</dbReference>
<evidence type="ECO:0000256" key="8">
    <source>
        <dbReference type="RuleBase" id="RU003862"/>
    </source>
</evidence>
<dbReference type="Gene3D" id="3.20.20.220">
    <property type="match status" value="1"/>
</dbReference>
<dbReference type="UniPathway" id="UPA00193"/>
<accession>A0A3D8P7L5</accession>
<keyword evidence="4 8" id="KW-0285">Flavoprotein</keyword>
<proteinExistence type="inferred from homology"/>
<evidence type="ECO:0000313" key="10">
    <source>
        <dbReference type="Proteomes" id="UP000256329"/>
    </source>
</evidence>
<reference evidence="9 10" key="1">
    <citation type="submission" date="2018-08" db="EMBL/GenBank/DDBJ databases">
        <title>Form III RuBisCO-mediated autotrophy in Thermodesulfobium bacteria.</title>
        <authorList>
            <person name="Toshchakov S.V."/>
            <person name="Kublanov I.V."/>
            <person name="Frolov E."/>
            <person name="Bonch-Osmolovskaya E.A."/>
            <person name="Tourova T.P."/>
            <person name="Chernych N.A."/>
            <person name="Lebedinsky A.V."/>
        </authorList>
    </citation>
    <scope>NUCLEOTIDE SEQUENCE [LARGE SCALE GENOMIC DNA]</scope>
    <source>
        <strain evidence="9 10">SR</strain>
    </source>
</reference>
<dbReference type="GO" id="GO:0071949">
    <property type="term" value="F:FAD binding"/>
    <property type="evidence" value="ECO:0007669"/>
    <property type="project" value="TreeGrafter"/>
</dbReference>
<dbReference type="SUPFAM" id="SSF51730">
    <property type="entry name" value="FAD-linked oxidoreductase"/>
    <property type="match status" value="1"/>
</dbReference>
<evidence type="ECO:0000256" key="4">
    <source>
        <dbReference type="ARBA" id="ARBA00022630"/>
    </source>
</evidence>
<dbReference type="InterPro" id="IPR003171">
    <property type="entry name" value="Mehydrof_redctse-like"/>
</dbReference>
<dbReference type="Proteomes" id="UP000256329">
    <property type="component" value="Unassembled WGS sequence"/>
</dbReference>
<evidence type="ECO:0000256" key="5">
    <source>
        <dbReference type="ARBA" id="ARBA00022827"/>
    </source>
</evidence>
<keyword evidence="10" id="KW-1185">Reference proteome</keyword>
<dbReference type="RefSeq" id="WP_115791865.1">
    <property type="nucleotide sequence ID" value="NZ_QSLN01000001.1"/>
</dbReference>
<evidence type="ECO:0000256" key="3">
    <source>
        <dbReference type="ARBA" id="ARBA00006743"/>
    </source>
</evidence>
<dbReference type="EMBL" id="QSLN01000001">
    <property type="protein sequence ID" value="RDV84872.1"/>
    <property type="molecule type" value="Genomic_DNA"/>
</dbReference>
<gene>
    <name evidence="9" type="ORF">DXX99_02195</name>
</gene>
<dbReference type="AlphaFoldDB" id="A0A3D8P7L5"/>
<evidence type="ECO:0000313" key="9">
    <source>
        <dbReference type="EMBL" id="RDV84872.1"/>
    </source>
</evidence>
<evidence type="ECO:0000256" key="1">
    <source>
        <dbReference type="ARBA" id="ARBA00001974"/>
    </source>
</evidence>
<dbReference type="InterPro" id="IPR029041">
    <property type="entry name" value="FAD-linked_oxidoreductase-like"/>
</dbReference>
<comment type="similarity">
    <text evidence="3 8">Belongs to the methylenetetrahydrofolate reductase family.</text>
</comment>
<dbReference type="PANTHER" id="PTHR45754:SF3">
    <property type="entry name" value="METHYLENETETRAHYDROFOLATE REDUCTASE (NADPH)"/>
    <property type="match status" value="1"/>
</dbReference>
<dbReference type="GO" id="GO:0005829">
    <property type="term" value="C:cytosol"/>
    <property type="evidence" value="ECO:0007669"/>
    <property type="project" value="TreeGrafter"/>
</dbReference>
<evidence type="ECO:0000256" key="2">
    <source>
        <dbReference type="ARBA" id="ARBA00004777"/>
    </source>
</evidence>
<keyword evidence="5 8" id="KW-0274">FAD</keyword>
<dbReference type="GO" id="GO:0106312">
    <property type="term" value="F:methylenetetrahydrofolate reductase (NADH) activity"/>
    <property type="evidence" value="ECO:0007669"/>
    <property type="project" value="UniProtKB-EC"/>
</dbReference>
<organism evidence="9 10">
    <name type="scientific">Ammonifex thiophilus</name>
    <dbReference type="NCBI Taxonomy" id="444093"/>
    <lineage>
        <taxon>Bacteria</taxon>
        <taxon>Bacillati</taxon>
        <taxon>Bacillota</taxon>
        <taxon>Clostridia</taxon>
        <taxon>Thermoanaerobacterales</taxon>
        <taxon>Thermoanaerobacteraceae</taxon>
        <taxon>Ammonifex</taxon>
    </lineage>
</organism>
<dbReference type="CDD" id="cd00537">
    <property type="entry name" value="MTHFR"/>
    <property type="match status" value="1"/>
</dbReference>
<evidence type="ECO:0000256" key="7">
    <source>
        <dbReference type="ARBA" id="ARBA00048628"/>
    </source>
</evidence>
<name>A0A3D8P7L5_9THEO</name>
<comment type="catalytic activity">
    <reaction evidence="7">
        <text>(6S)-5-methyl-5,6,7,8-tetrahydrofolate + NAD(+) = (6R)-5,10-methylene-5,6,7,8-tetrahydrofolate + NADH + H(+)</text>
        <dbReference type="Rhea" id="RHEA:19821"/>
        <dbReference type="ChEBI" id="CHEBI:15378"/>
        <dbReference type="ChEBI" id="CHEBI:15636"/>
        <dbReference type="ChEBI" id="CHEBI:18608"/>
        <dbReference type="ChEBI" id="CHEBI:57540"/>
        <dbReference type="ChEBI" id="CHEBI:57945"/>
        <dbReference type="EC" id="1.5.1.54"/>
    </reaction>
    <physiologicalReaction direction="right-to-left" evidence="7">
        <dbReference type="Rhea" id="RHEA:19823"/>
    </physiologicalReaction>
</comment>
<evidence type="ECO:0000256" key="6">
    <source>
        <dbReference type="ARBA" id="ARBA00023002"/>
    </source>
</evidence>
<protein>
    <recommendedName>
        <fullName evidence="8">Methylenetetrahydrofolate reductase</fullName>
    </recommendedName>
</protein>
<dbReference type="PANTHER" id="PTHR45754">
    <property type="entry name" value="METHYLENETETRAHYDROFOLATE REDUCTASE"/>
    <property type="match status" value="1"/>
</dbReference>
<comment type="caution">
    <text evidence="9">The sequence shown here is derived from an EMBL/GenBank/DDBJ whole genome shotgun (WGS) entry which is preliminary data.</text>
</comment>
<sequence length="312" mass="34459">MKSGSRLERLLSQGEFVVTAEIGPPKHASAEPLIRKARLLKGYVDAANVTDCQTAVVRMASIPAAVHLLREGVEPVIQMTCRDRNRIAIQADLLGAYSLGIRNLLCLTGDHPAVGDHPEAKGVFDLDAVQLLDMVRRLRDEKVFQSGVPLKGPEPRFFLGAAENPCGAPVELRIMRLAKKVEAGADFIQTQCVFDLECFSRWMESVREEGLDRRVYILAGVTPLKSARMAQYMHENVPGISIPEEIRERMAKASDSQEEGIAIAVETIQALKRIPGVAGVHIMAIAWEEVVPEIVRRAGLFPRPQLPEETDR</sequence>